<dbReference type="SUPFAM" id="SSF50249">
    <property type="entry name" value="Nucleic acid-binding proteins"/>
    <property type="match status" value="1"/>
</dbReference>
<dbReference type="InterPro" id="IPR022572">
    <property type="entry name" value="DNA_rep/recomb_RecO_N"/>
</dbReference>
<dbReference type="Gene3D" id="2.40.50.140">
    <property type="entry name" value="Nucleic acid-binding proteins"/>
    <property type="match status" value="1"/>
</dbReference>
<organism evidence="8">
    <name type="scientific">freshwater metagenome</name>
    <dbReference type="NCBI Taxonomy" id="449393"/>
    <lineage>
        <taxon>unclassified sequences</taxon>
        <taxon>metagenomes</taxon>
        <taxon>ecological metagenomes</taxon>
    </lineage>
</organism>
<evidence type="ECO:0000256" key="2">
    <source>
        <dbReference type="ARBA" id="ARBA00021310"/>
    </source>
</evidence>
<keyword evidence="3" id="KW-0227">DNA damage</keyword>
<dbReference type="InterPro" id="IPR003717">
    <property type="entry name" value="RecO"/>
</dbReference>
<dbReference type="Pfam" id="PF11967">
    <property type="entry name" value="RecO_N"/>
    <property type="match status" value="1"/>
</dbReference>
<dbReference type="InterPro" id="IPR037278">
    <property type="entry name" value="ARFGAP/RecO"/>
</dbReference>
<dbReference type="GO" id="GO:0006302">
    <property type="term" value="P:double-strand break repair"/>
    <property type="evidence" value="ECO:0007669"/>
    <property type="project" value="TreeGrafter"/>
</dbReference>
<dbReference type="HAMAP" id="MF_00201">
    <property type="entry name" value="RecO"/>
    <property type="match status" value="1"/>
</dbReference>
<dbReference type="GO" id="GO:0006310">
    <property type="term" value="P:DNA recombination"/>
    <property type="evidence" value="ECO:0007669"/>
    <property type="project" value="UniProtKB-KW"/>
</dbReference>
<keyword evidence="5" id="KW-0234">DNA repair</keyword>
<protein>
    <recommendedName>
        <fullName evidence="2">DNA repair protein RecO</fullName>
    </recommendedName>
    <alternativeName>
        <fullName evidence="6">Recombination protein O</fullName>
    </alternativeName>
</protein>
<dbReference type="InterPro" id="IPR012340">
    <property type="entry name" value="NA-bd_OB-fold"/>
</dbReference>
<comment type="similarity">
    <text evidence="1">Belongs to the RecO family.</text>
</comment>
<evidence type="ECO:0000256" key="5">
    <source>
        <dbReference type="ARBA" id="ARBA00023204"/>
    </source>
</evidence>
<dbReference type="PANTHER" id="PTHR33991:SF1">
    <property type="entry name" value="DNA REPAIR PROTEIN RECO"/>
    <property type="match status" value="1"/>
</dbReference>
<evidence type="ECO:0000256" key="1">
    <source>
        <dbReference type="ARBA" id="ARBA00007452"/>
    </source>
</evidence>
<dbReference type="SUPFAM" id="SSF57863">
    <property type="entry name" value="ArfGap/RecO-like zinc finger"/>
    <property type="match status" value="1"/>
</dbReference>
<evidence type="ECO:0000256" key="6">
    <source>
        <dbReference type="ARBA" id="ARBA00033409"/>
    </source>
</evidence>
<evidence type="ECO:0000256" key="3">
    <source>
        <dbReference type="ARBA" id="ARBA00022763"/>
    </source>
</evidence>
<evidence type="ECO:0000313" key="8">
    <source>
        <dbReference type="EMBL" id="CAB4346113.1"/>
    </source>
</evidence>
<dbReference type="EMBL" id="CAESAN010000112">
    <property type="protein sequence ID" value="CAB4346113.1"/>
    <property type="molecule type" value="Genomic_DNA"/>
</dbReference>
<dbReference type="Gene3D" id="1.20.1440.120">
    <property type="entry name" value="Recombination protein O, C-terminal domain"/>
    <property type="match status" value="1"/>
</dbReference>
<dbReference type="NCBIfam" id="TIGR00613">
    <property type="entry name" value="reco"/>
    <property type="match status" value="1"/>
</dbReference>
<dbReference type="InterPro" id="IPR042242">
    <property type="entry name" value="RecO_C"/>
</dbReference>
<reference evidence="8" key="1">
    <citation type="submission" date="2020-05" db="EMBL/GenBank/DDBJ databases">
        <authorList>
            <person name="Chiriac C."/>
            <person name="Salcher M."/>
            <person name="Ghai R."/>
            <person name="Kavagutti S V."/>
        </authorList>
    </citation>
    <scope>NUCLEOTIDE SEQUENCE</scope>
</reference>
<proteinExistence type="inferred from homology"/>
<gene>
    <name evidence="8" type="ORF">UFOPK3547_01253</name>
</gene>
<keyword evidence="4" id="KW-0233">DNA recombination</keyword>
<sequence length="238" mass="25214">MAGPVKTEAVVLRSMRYGEADRILHVYTPMRGKLSAIAKGVRRSRSRFGGRLEPFFRLNLELHEGRSDLMTVTGAETVSAFAELRSDERALTSAAKACDSLGRVFDSGEPHPEVFNLLCSALGLLDEHPELGGDEFLVAFRLKLLLAAGFAPQLAACASCGEGDGLVGFSPAAGGVVCTSCEAGSFELDDQTHRFMTAALGSPLSATPRADARVIGLADRAVTETAAHHGQVRLKAIS</sequence>
<dbReference type="PANTHER" id="PTHR33991">
    <property type="entry name" value="DNA REPAIR PROTEIN RECO"/>
    <property type="match status" value="1"/>
</dbReference>
<dbReference type="Pfam" id="PF02565">
    <property type="entry name" value="RecO_C"/>
    <property type="match status" value="1"/>
</dbReference>
<evidence type="ECO:0000256" key="4">
    <source>
        <dbReference type="ARBA" id="ARBA00023172"/>
    </source>
</evidence>
<dbReference type="GO" id="GO:0043590">
    <property type="term" value="C:bacterial nucleoid"/>
    <property type="evidence" value="ECO:0007669"/>
    <property type="project" value="TreeGrafter"/>
</dbReference>
<feature type="domain" description="DNA replication/recombination mediator RecO N-terminal" evidence="7">
    <location>
        <begin position="4"/>
        <end position="81"/>
    </location>
</feature>
<evidence type="ECO:0000259" key="7">
    <source>
        <dbReference type="Pfam" id="PF11967"/>
    </source>
</evidence>
<name>A0A6J6A2V1_9ZZZZ</name>
<accession>A0A6J6A2V1</accession>
<dbReference type="AlphaFoldDB" id="A0A6J6A2V1"/>